<organism evidence="1 2">
    <name type="scientific">Terrisporobacter muris</name>
    <dbReference type="NCBI Taxonomy" id="2963284"/>
    <lineage>
        <taxon>Bacteria</taxon>
        <taxon>Bacillati</taxon>
        <taxon>Bacillota</taxon>
        <taxon>Clostridia</taxon>
        <taxon>Peptostreptococcales</taxon>
        <taxon>Peptostreptococcaceae</taxon>
        <taxon>Terrisporobacter</taxon>
    </lineage>
</organism>
<proteinExistence type="predicted"/>
<protein>
    <submittedName>
        <fullName evidence="1">Uncharacterized protein</fullName>
    </submittedName>
</protein>
<name>A0A9X2S4W1_9FIRM</name>
<keyword evidence="2" id="KW-1185">Reference proteome</keyword>
<feature type="non-terminal residue" evidence="1">
    <location>
        <position position="1"/>
    </location>
</feature>
<sequence>VERIIDHIKTNKVMYAKLIFTTALMLHFNINCNASGFEDSLDKVGNQIIDMLLSVAKWGCIGMGIKNMIGTMLNGGNMKQASTEGIQYFLGYLFIQFFPQLFDLFKGIKF</sequence>
<dbReference type="Proteomes" id="UP001140817">
    <property type="component" value="Unassembled WGS sequence"/>
</dbReference>
<dbReference type="EMBL" id="JANKBY010000353">
    <property type="protein sequence ID" value="MCR1824612.1"/>
    <property type="molecule type" value="Genomic_DNA"/>
</dbReference>
<accession>A0A9X2S4W1</accession>
<evidence type="ECO:0000313" key="1">
    <source>
        <dbReference type="EMBL" id="MCR1824612.1"/>
    </source>
</evidence>
<comment type="caution">
    <text evidence="1">The sequence shown here is derived from an EMBL/GenBank/DDBJ whole genome shotgun (WGS) entry which is preliminary data.</text>
</comment>
<dbReference type="AlphaFoldDB" id="A0A9X2S4W1"/>
<gene>
    <name evidence="1" type="ORF">NSA58_17680</name>
</gene>
<dbReference type="RefSeq" id="WP_257560754.1">
    <property type="nucleotide sequence ID" value="NZ_JANKBY010000353.1"/>
</dbReference>
<reference evidence="1" key="1">
    <citation type="submission" date="2022-07" db="EMBL/GenBank/DDBJ databases">
        <title>Enhanced cultured diversity of the mouse gut microbiota enables custom-made synthetic communities.</title>
        <authorList>
            <person name="Afrizal A."/>
        </authorList>
    </citation>
    <scope>NUCLEOTIDE SEQUENCE</scope>
    <source>
        <strain evidence="1">DSM 29186</strain>
    </source>
</reference>
<evidence type="ECO:0000313" key="2">
    <source>
        <dbReference type="Proteomes" id="UP001140817"/>
    </source>
</evidence>